<reference evidence="2" key="1">
    <citation type="submission" date="2019-09" db="EMBL/GenBank/DDBJ databases">
        <authorList>
            <person name="Li J."/>
        </authorList>
    </citation>
    <scope>NUCLEOTIDE SEQUENCE [LARGE SCALE GENOMIC DNA]</scope>
    <source>
        <strain evidence="2">JCM 14732</strain>
    </source>
</reference>
<proteinExistence type="predicted"/>
<keyword evidence="3" id="KW-1185">Reference proteome</keyword>
<dbReference type="EMBL" id="SDPQ02000002">
    <property type="protein sequence ID" value="KAA1397497.1"/>
    <property type="molecule type" value="Genomic_DNA"/>
</dbReference>
<dbReference type="InterPro" id="IPR011051">
    <property type="entry name" value="RmlC_Cupin_sf"/>
</dbReference>
<dbReference type="InterPro" id="IPR013096">
    <property type="entry name" value="Cupin_2"/>
</dbReference>
<dbReference type="OrthoDB" id="161242at2"/>
<dbReference type="SUPFAM" id="SSF51182">
    <property type="entry name" value="RmlC-like cupins"/>
    <property type="match status" value="1"/>
</dbReference>
<evidence type="ECO:0000259" key="1">
    <source>
        <dbReference type="Pfam" id="PF07883"/>
    </source>
</evidence>
<sequence length="118" mass="12657">MSTSSLNIETPHETRPFKAHGHLDVVTLEGFTLGRGVFEPGWRWSEDVKPIAGTESCQTRHTGFCLSGQMTVRSDDGTELTVSPGDVVVIEPGHDAWTVGDEPCVLVDTGVAAYAVSD</sequence>
<dbReference type="AlphaFoldDB" id="A0A5M4FDU7"/>
<gene>
    <name evidence="2" type="ORF">ESP70_008975</name>
</gene>
<dbReference type="CDD" id="cd06990">
    <property type="entry name" value="cupin_DUF861"/>
    <property type="match status" value="1"/>
</dbReference>
<feature type="domain" description="Cupin type-2" evidence="1">
    <location>
        <begin position="61"/>
        <end position="108"/>
    </location>
</feature>
<dbReference type="Pfam" id="PF07883">
    <property type="entry name" value="Cupin_2"/>
    <property type="match status" value="1"/>
</dbReference>
<organism evidence="2 3">
    <name type="scientific">Aeromicrobium ginsengisoli</name>
    <dbReference type="NCBI Taxonomy" id="363867"/>
    <lineage>
        <taxon>Bacteria</taxon>
        <taxon>Bacillati</taxon>
        <taxon>Actinomycetota</taxon>
        <taxon>Actinomycetes</taxon>
        <taxon>Propionibacteriales</taxon>
        <taxon>Nocardioidaceae</taxon>
        <taxon>Aeromicrobium</taxon>
    </lineage>
</organism>
<protein>
    <submittedName>
        <fullName evidence="2">Cupin domain-containing protein</fullName>
    </submittedName>
</protein>
<accession>A0A5M4FDU7</accession>
<dbReference type="RefSeq" id="WP_149688948.1">
    <property type="nucleotide sequence ID" value="NZ_SDPQ02000002.1"/>
</dbReference>
<comment type="caution">
    <text evidence="2">The sequence shown here is derived from an EMBL/GenBank/DDBJ whole genome shotgun (WGS) entry which is preliminary data.</text>
</comment>
<evidence type="ECO:0000313" key="3">
    <source>
        <dbReference type="Proteomes" id="UP000380867"/>
    </source>
</evidence>
<evidence type="ECO:0000313" key="2">
    <source>
        <dbReference type="EMBL" id="KAA1397497.1"/>
    </source>
</evidence>
<name>A0A5M4FDU7_9ACTN</name>
<dbReference type="InterPro" id="IPR014710">
    <property type="entry name" value="RmlC-like_jellyroll"/>
</dbReference>
<dbReference type="Gene3D" id="2.60.120.10">
    <property type="entry name" value="Jelly Rolls"/>
    <property type="match status" value="1"/>
</dbReference>
<dbReference type="Proteomes" id="UP000380867">
    <property type="component" value="Unassembled WGS sequence"/>
</dbReference>